<feature type="transmembrane region" description="Helical" evidence="7">
    <location>
        <begin position="43"/>
        <end position="63"/>
    </location>
</feature>
<dbReference type="GO" id="GO:0005886">
    <property type="term" value="C:plasma membrane"/>
    <property type="evidence" value="ECO:0007669"/>
    <property type="project" value="UniProtKB-SubCell"/>
</dbReference>
<dbReference type="EMBL" id="CAFABC010000044">
    <property type="protein sequence ID" value="CAB4829542.1"/>
    <property type="molecule type" value="Genomic_DNA"/>
</dbReference>
<keyword evidence="5 7" id="KW-1133">Transmembrane helix</keyword>
<reference evidence="8" key="1">
    <citation type="submission" date="2020-05" db="EMBL/GenBank/DDBJ databases">
        <authorList>
            <person name="Chiriac C."/>
            <person name="Salcher M."/>
            <person name="Ghai R."/>
            <person name="Kavagutti S V."/>
        </authorList>
    </citation>
    <scope>NUCLEOTIDE SEQUENCE</scope>
</reference>
<keyword evidence="6 7" id="KW-0472">Membrane</keyword>
<evidence type="ECO:0000256" key="5">
    <source>
        <dbReference type="ARBA" id="ARBA00022989"/>
    </source>
</evidence>
<dbReference type="InterPro" id="IPR002781">
    <property type="entry name" value="TM_pro_TauE-like"/>
</dbReference>
<protein>
    <submittedName>
        <fullName evidence="8">Unannotated protein</fullName>
    </submittedName>
</protein>
<evidence type="ECO:0000256" key="6">
    <source>
        <dbReference type="ARBA" id="ARBA00023136"/>
    </source>
</evidence>
<feature type="transmembrane region" description="Helical" evidence="7">
    <location>
        <begin position="75"/>
        <end position="95"/>
    </location>
</feature>
<feature type="transmembrane region" description="Helical" evidence="7">
    <location>
        <begin position="222"/>
        <end position="243"/>
    </location>
</feature>
<dbReference type="AlphaFoldDB" id="A0A6J5ZPJ3"/>
<evidence type="ECO:0000256" key="1">
    <source>
        <dbReference type="ARBA" id="ARBA00004651"/>
    </source>
</evidence>
<evidence type="ECO:0000256" key="3">
    <source>
        <dbReference type="ARBA" id="ARBA00022475"/>
    </source>
</evidence>
<dbReference type="PANTHER" id="PTHR30269:SF0">
    <property type="entry name" value="MEMBRANE TRANSPORTER PROTEIN YFCA-RELATED"/>
    <property type="match status" value="1"/>
</dbReference>
<comment type="subcellular location">
    <subcellularLocation>
        <location evidence="1">Cell membrane</location>
        <topology evidence="1">Multi-pass membrane protein</topology>
    </subcellularLocation>
</comment>
<dbReference type="Pfam" id="PF01925">
    <property type="entry name" value="TauE"/>
    <property type="match status" value="1"/>
</dbReference>
<evidence type="ECO:0000313" key="9">
    <source>
        <dbReference type="EMBL" id="CAB4735456.1"/>
    </source>
</evidence>
<organism evidence="8">
    <name type="scientific">freshwater metagenome</name>
    <dbReference type="NCBI Taxonomy" id="449393"/>
    <lineage>
        <taxon>unclassified sequences</taxon>
        <taxon>metagenomes</taxon>
        <taxon>ecological metagenomes</taxon>
    </lineage>
</organism>
<feature type="transmembrane region" description="Helical" evidence="7">
    <location>
        <begin position="193"/>
        <end position="210"/>
    </location>
</feature>
<accession>A0A6J5ZPJ3</accession>
<evidence type="ECO:0000313" key="11">
    <source>
        <dbReference type="EMBL" id="CAB5151223.1"/>
    </source>
</evidence>
<evidence type="ECO:0000256" key="7">
    <source>
        <dbReference type="SAM" id="Phobius"/>
    </source>
</evidence>
<dbReference type="InterPro" id="IPR052017">
    <property type="entry name" value="TSUP"/>
</dbReference>
<keyword evidence="2" id="KW-0813">Transport</keyword>
<evidence type="ECO:0000256" key="4">
    <source>
        <dbReference type="ARBA" id="ARBA00022692"/>
    </source>
</evidence>
<gene>
    <name evidence="9" type="ORF">UFOPK2731_01139</name>
    <name evidence="10" type="ORF">UFOPK3161_01187</name>
    <name evidence="8" type="ORF">UFOPK3962_01195</name>
    <name evidence="11" type="ORF">UFOPK4427_01105</name>
</gene>
<sequence length="244" mass="25937">MLEYIIIFFTGILVGGINGMAGGASVISYPVLLATGMSPVSAAISNALGVTPANFFALIAVRHQMRAYFQEYKKLIYISIIGSTTGAILLLSVPPGVFEKMVPFLLLFASLSFLIKAKPDRGARHALVEKIGIAASGLYCGYFGPGQGVMVIAVLARDIRRDPKTLNTAKNLIVGWTSLISNIIYIFSGKAHWGAVVALLIGASIGGTYGGRYAAKMPASLYRALILTVGFGASAWLFAKYYLS</sequence>
<evidence type="ECO:0000313" key="8">
    <source>
        <dbReference type="EMBL" id="CAB4343192.1"/>
    </source>
</evidence>
<name>A0A6J5ZPJ3_9ZZZZ</name>
<proteinExistence type="predicted"/>
<feature type="transmembrane region" description="Helical" evidence="7">
    <location>
        <begin position="7"/>
        <end position="31"/>
    </location>
</feature>
<keyword evidence="3" id="KW-1003">Cell membrane</keyword>
<evidence type="ECO:0000256" key="2">
    <source>
        <dbReference type="ARBA" id="ARBA00022448"/>
    </source>
</evidence>
<keyword evidence="4 7" id="KW-0812">Transmembrane</keyword>
<dbReference type="EMBL" id="CAFBRY010000039">
    <property type="protein sequence ID" value="CAB5151223.1"/>
    <property type="molecule type" value="Genomic_DNA"/>
</dbReference>
<dbReference type="EMBL" id="CAESAH010000047">
    <property type="protein sequence ID" value="CAB4343192.1"/>
    <property type="molecule type" value="Genomic_DNA"/>
</dbReference>
<feature type="transmembrane region" description="Helical" evidence="7">
    <location>
        <begin position="169"/>
        <end position="187"/>
    </location>
</feature>
<dbReference type="EMBL" id="CAEZYO010000040">
    <property type="protein sequence ID" value="CAB4735456.1"/>
    <property type="molecule type" value="Genomic_DNA"/>
</dbReference>
<evidence type="ECO:0000313" key="10">
    <source>
        <dbReference type="EMBL" id="CAB4829542.1"/>
    </source>
</evidence>
<dbReference type="PANTHER" id="PTHR30269">
    <property type="entry name" value="TRANSMEMBRANE PROTEIN YFCA"/>
    <property type="match status" value="1"/>
</dbReference>